<protein>
    <submittedName>
        <fullName evidence="1">Uncharacterized protein</fullName>
    </submittedName>
</protein>
<dbReference type="EMBL" id="GBXM01098872">
    <property type="protein sequence ID" value="JAH09705.1"/>
    <property type="molecule type" value="Transcribed_RNA"/>
</dbReference>
<dbReference type="EMBL" id="GBXM01088015">
    <property type="protein sequence ID" value="JAH20562.1"/>
    <property type="molecule type" value="Transcribed_RNA"/>
</dbReference>
<reference evidence="1" key="2">
    <citation type="journal article" date="2015" name="Fish Shellfish Immunol.">
        <title>Early steps in the European eel (Anguilla anguilla)-Vibrio vulnificus interaction in the gills: Role of the RtxA13 toxin.</title>
        <authorList>
            <person name="Callol A."/>
            <person name="Pajuelo D."/>
            <person name="Ebbesson L."/>
            <person name="Teles M."/>
            <person name="MacKenzie S."/>
            <person name="Amaro C."/>
        </authorList>
    </citation>
    <scope>NUCLEOTIDE SEQUENCE</scope>
</reference>
<name>A0A0E9Q037_ANGAN</name>
<evidence type="ECO:0000313" key="1">
    <source>
        <dbReference type="EMBL" id="JAH09705.1"/>
    </source>
</evidence>
<organism evidence="1">
    <name type="scientific">Anguilla anguilla</name>
    <name type="common">European freshwater eel</name>
    <name type="synonym">Muraena anguilla</name>
    <dbReference type="NCBI Taxonomy" id="7936"/>
    <lineage>
        <taxon>Eukaryota</taxon>
        <taxon>Metazoa</taxon>
        <taxon>Chordata</taxon>
        <taxon>Craniata</taxon>
        <taxon>Vertebrata</taxon>
        <taxon>Euteleostomi</taxon>
        <taxon>Actinopterygii</taxon>
        <taxon>Neopterygii</taxon>
        <taxon>Teleostei</taxon>
        <taxon>Anguilliformes</taxon>
        <taxon>Anguillidae</taxon>
        <taxon>Anguilla</taxon>
    </lineage>
</organism>
<reference evidence="1" key="1">
    <citation type="submission" date="2014-11" db="EMBL/GenBank/DDBJ databases">
        <authorList>
            <person name="Amaro Gonzalez C."/>
        </authorList>
    </citation>
    <scope>NUCLEOTIDE SEQUENCE</scope>
</reference>
<dbReference type="AlphaFoldDB" id="A0A0E9Q037"/>
<accession>A0A0E9Q037</accession>
<sequence length="28" mass="3304">MCLSTSACHTVFWYLCELSLCKETRKHI</sequence>
<proteinExistence type="predicted"/>